<evidence type="ECO:0000256" key="1">
    <source>
        <dbReference type="ARBA" id="ARBA00006018"/>
    </source>
</evidence>
<evidence type="ECO:0000313" key="3">
    <source>
        <dbReference type="Proteomes" id="UP000292136"/>
    </source>
</evidence>
<dbReference type="SUPFAM" id="SSF159127">
    <property type="entry name" value="HupF/HypC-like"/>
    <property type="match status" value="1"/>
</dbReference>
<proteinExistence type="inferred from homology"/>
<dbReference type="Proteomes" id="UP000292136">
    <property type="component" value="Unassembled WGS sequence"/>
</dbReference>
<reference evidence="2 3" key="1">
    <citation type="submission" date="2019-02" db="EMBL/GenBank/DDBJ databases">
        <title>Genomic Encyclopedia of Type Strains, Phase IV (KMG-IV): sequencing the most valuable type-strain genomes for metagenomic binning, comparative biology and taxonomic classification.</title>
        <authorList>
            <person name="Goeker M."/>
        </authorList>
    </citation>
    <scope>NUCLEOTIDE SEQUENCE [LARGE SCALE GENOMIC DNA]</scope>
    <source>
        <strain evidence="2 3">DSM 21223</strain>
    </source>
</reference>
<dbReference type="RefSeq" id="WP_014238022.1">
    <property type="nucleotide sequence ID" value="NZ_SHKM01000001.1"/>
</dbReference>
<dbReference type="Gene3D" id="2.30.30.140">
    <property type="match status" value="1"/>
</dbReference>
<sequence length="95" mass="10738">MCLSIPMQIVELEGEEGEFAWVERGEGEHFRRERVNMMLLGPQPVGTWILASLGLGKEVVEEEERLLIEDALAALAESLEGDYDPARHFADLNRQ</sequence>
<comment type="caution">
    <text evidence="2">The sequence shown here is derived from an EMBL/GenBank/DDBJ whole genome shotgun (WGS) entry which is preliminary data.</text>
</comment>
<dbReference type="Pfam" id="PF01455">
    <property type="entry name" value="HupF_HypC"/>
    <property type="match status" value="1"/>
</dbReference>
<accession>A0ABY0IS38</accession>
<dbReference type="InterPro" id="IPR001109">
    <property type="entry name" value="Hydrogenase_HupF/HypC"/>
</dbReference>
<gene>
    <name evidence="2" type="ORF">EV678_1021</name>
</gene>
<name>A0ABY0IS38_9RHOO</name>
<keyword evidence="3" id="KW-1185">Reference proteome</keyword>
<evidence type="ECO:0000313" key="2">
    <source>
        <dbReference type="EMBL" id="RZT90210.1"/>
    </source>
</evidence>
<organism evidence="2 3">
    <name type="scientific">Azospira oryzae</name>
    <dbReference type="NCBI Taxonomy" id="146939"/>
    <lineage>
        <taxon>Bacteria</taxon>
        <taxon>Pseudomonadati</taxon>
        <taxon>Pseudomonadota</taxon>
        <taxon>Betaproteobacteria</taxon>
        <taxon>Rhodocyclales</taxon>
        <taxon>Rhodocyclaceae</taxon>
        <taxon>Azospira</taxon>
    </lineage>
</organism>
<dbReference type="EMBL" id="SHKM01000001">
    <property type="protein sequence ID" value="RZT90210.1"/>
    <property type="molecule type" value="Genomic_DNA"/>
</dbReference>
<protein>
    <submittedName>
        <fullName evidence="2">Hydrogenase expression/formation protein HypC</fullName>
    </submittedName>
</protein>
<comment type="similarity">
    <text evidence="1">Belongs to the HupF/HypC family.</text>
</comment>
<dbReference type="NCBIfam" id="TIGR00074">
    <property type="entry name" value="hypC_hupF"/>
    <property type="match status" value="1"/>
</dbReference>